<reference evidence="6 7" key="1">
    <citation type="journal article" date="2018" name="Sci. Rep.">
        <title>Raphidocelis subcapitata (=Pseudokirchneriella subcapitata) provides an insight into genome evolution and environmental adaptations in the Sphaeropleales.</title>
        <authorList>
            <person name="Suzuki S."/>
            <person name="Yamaguchi H."/>
            <person name="Nakajima N."/>
            <person name="Kawachi M."/>
        </authorList>
    </citation>
    <scope>NUCLEOTIDE SEQUENCE [LARGE SCALE GENOMIC DNA]</scope>
    <source>
        <strain evidence="6 7">NIES-35</strain>
    </source>
</reference>
<feature type="region of interest" description="Disordered" evidence="3">
    <location>
        <begin position="50"/>
        <end position="73"/>
    </location>
</feature>
<gene>
    <name evidence="6" type="ORF">Rsub_12392</name>
</gene>
<sequence>MAPSAALARAGAAVTAAAAQPGAQQLRVAATAATAALLRGLQQAAAAAESGTAAPAAPPLPDRAAEGGRAAAAEAAAPLRPRCDPCGCGGPAGAQAAAAAEAAPLACATGTPGPWAALLRQAYGGSASSKSGDAGAGGGGAKPGRPGRAPAPPPPPAPASPDSSPDPLAAALSGGGAAARGLRLDLGRGLLGPQAHPAGPAGCAAARQLLCLRPTLWFGLGHQLDPAAAREVVPRNILMIGPTGCGKTEIARRLARLVDAPFIKVEATKFTELGYVGRDVDDIVKDLAEAAMATTRTRLKAALAVRAASSAEERILRDLCGELAETGVYETFRQLYREGALDDRTVELALTPPGAGGGGPEASLLATLERLGLSPPRGGGGGGGRRGGSGGGGGGQKQRMKVRDARQLLVDQEAEKWLSSELVAREAVRSAQEDGIVFIDEIDKIAVRGGVGSGGSVSSEGVQRDLLPILEGSTVSTKYGNVCTDHVLFIASGAFHSAKPSDMLAELQGRLPVRVELKGLTAADFHRILTEPKNNMIAQQRALLATEGVCLSFTDGAVAAVASAAEEANRLLDNIGARRLHTVLERVLADISFSAPEKAAAARAAAAAAEDGGGGGGVAEGGGGGEALPVRVEVTAEDVRSAVGPLLEKVDLSKYML</sequence>
<dbReference type="InterPro" id="IPR027417">
    <property type="entry name" value="P-loop_NTPase"/>
</dbReference>
<feature type="region of interest" description="Disordered" evidence="3">
    <location>
        <begin position="371"/>
        <end position="400"/>
    </location>
</feature>
<dbReference type="Gene3D" id="3.40.50.300">
    <property type="entry name" value="P-loop containing nucleotide triphosphate hydrolases"/>
    <property type="match status" value="2"/>
</dbReference>
<keyword evidence="6" id="KW-0645">Protease</keyword>
<dbReference type="GO" id="GO:0051603">
    <property type="term" value="P:proteolysis involved in protein catabolic process"/>
    <property type="evidence" value="ECO:0007669"/>
    <property type="project" value="TreeGrafter"/>
</dbReference>
<keyword evidence="6" id="KW-0378">Hydrolase</keyword>
<dbReference type="SMART" id="SM01086">
    <property type="entry name" value="ClpB_D2-small"/>
    <property type="match status" value="1"/>
</dbReference>
<feature type="compositionally biased region" description="Pro residues" evidence="3">
    <location>
        <begin position="149"/>
        <end position="159"/>
    </location>
</feature>
<dbReference type="Gene3D" id="1.10.8.10">
    <property type="entry name" value="DNA helicase RuvA subunit, C-terminal domain"/>
    <property type="match status" value="1"/>
</dbReference>
<feature type="compositionally biased region" description="Low complexity" evidence="3">
    <location>
        <begin position="160"/>
        <end position="172"/>
    </location>
</feature>
<dbReference type="STRING" id="307507.A0A2V0PIX6"/>
<evidence type="ECO:0000313" key="7">
    <source>
        <dbReference type="Proteomes" id="UP000247498"/>
    </source>
</evidence>
<evidence type="ECO:0000256" key="2">
    <source>
        <dbReference type="ARBA" id="ARBA00022840"/>
    </source>
</evidence>
<dbReference type="Proteomes" id="UP000247498">
    <property type="component" value="Unassembled WGS sequence"/>
</dbReference>
<feature type="region of interest" description="Disordered" evidence="3">
    <location>
        <begin position="126"/>
        <end position="173"/>
    </location>
</feature>
<evidence type="ECO:0000256" key="3">
    <source>
        <dbReference type="SAM" id="MobiDB-lite"/>
    </source>
</evidence>
<dbReference type="InterPro" id="IPR003959">
    <property type="entry name" value="ATPase_AAA_core"/>
</dbReference>
<dbReference type="Gene3D" id="1.10.8.60">
    <property type="match status" value="1"/>
</dbReference>
<evidence type="ECO:0000256" key="1">
    <source>
        <dbReference type="ARBA" id="ARBA00022741"/>
    </source>
</evidence>
<protein>
    <submittedName>
        <fullName evidence="6">ATP-dependent protease ATP-binding subunit</fullName>
    </submittedName>
</protein>
<feature type="domain" description="AAA+ ATPase" evidence="4">
    <location>
        <begin position="233"/>
        <end position="521"/>
    </location>
</feature>
<dbReference type="GO" id="GO:0009376">
    <property type="term" value="C:HslUV protease complex"/>
    <property type="evidence" value="ECO:0007669"/>
    <property type="project" value="TreeGrafter"/>
</dbReference>
<comment type="caution">
    <text evidence="6">The sequence shown here is derived from an EMBL/GenBank/DDBJ whole genome shotgun (WGS) entry which is preliminary data.</text>
</comment>
<dbReference type="GO" id="GO:0008233">
    <property type="term" value="F:peptidase activity"/>
    <property type="evidence" value="ECO:0007669"/>
    <property type="project" value="UniProtKB-KW"/>
</dbReference>
<dbReference type="PANTHER" id="PTHR48102">
    <property type="entry name" value="ATP-DEPENDENT CLP PROTEASE ATP-BINDING SUBUNIT CLPX-LIKE, MITOCHONDRIAL-RELATED"/>
    <property type="match status" value="1"/>
</dbReference>
<dbReference type="InterPro" id="IPR019489">
    <property type="entry name" value="Clp_ATPase_C"/>
</dbReference>
<evidence type="ECO:0000259" key="4">
    <source>
        <dbReference type="SMART" id="SM00382"/>
    </source>
</evidence>
<dbReference type="SUPFAM" id="SSF52540">
    <property type="entry name" value="P-loop containing nucleoside triphosphate hydrolases"/>
    <property type="match status" value="1"/>
</dbReference>
<keyword evidence="7" id="KW-1185">Reference proteome</keyword>
<dbReference type="InterPro" id="IPR050052">
    <property type="entry name" value="ATP-dep_Clp_protease_ClpX"/>
</dbReference>
<dbReference type="SMART" id="SM00382">
    <property type="entry name" value="AAA"/>
    <property type="match status" value="1"/>
</dbReference>
<dbReference type="InParanoid" id="A0A2V0PIX6"/>
<dbReference type="NCBIfam" id="NF003544">
    <property type="entry name" value="PRK05201.1"/>
    <property type="match status" value="1"/>
</dbReference>
<evidence type="ECO:0000259" key="5">
    <source>
        <dbReference type="SMART" id="SM01086"/>
    </source>
</evidence>
<keyword evidence="1" id="KW-0547">Nucleotide-binding</keyword>
<dbReference type="PANTHER" id="PTHR48102:SF3">
    <property type="entry name" value="ATP-DEPENDENT PROTEASE ATPASE SUBUNIT HSLU"/>
    <property type="match status" value="1"/>
</dbReference>
<name>A0A2V0PIX6_9CHLO</name>
<dbReference type="Pfam" id="PF07724">
    <property type="entry name" value="AAA_2"/>
    <property type="match status" value="1"/>
</dbReference>
<dbReference type="GO" id="GO:0005524">
    <property type="term" value="F:ATP binding"/>
    <property type="evidence" value="ECO:0007669"/>
    <property type="project" value="UniProtKB-KW"/>
</dbReference>
<dbReference type="InterPro" id="IPR003593">
    <property type="entry name" value="AAA+_ATPase"/>
</dbReference>
<dbReference type="GO" id="GO:0016887">
    <property type="term" value="F:ATP hydrolysis activity"/>
    <property type="evidence" value="ECO:0007669"/>
    <property type="project" value="InterPro"/>
</dbReference>
<organism evidence="6 7">
    <name type="scientific">Raphidocelis subcapitata</name>
    <dbReference type="NCBI Taxonomy" id="307507"/>
    <lineage>
        <taxon>Eukaryota</taxon>
        <taxon>Viridiplantae</taxon>
        <taxon>Chlorophyta</taxon>
        <taxon>core chlorophytes</taxon>
        <taxon>Chlorophyceae</taxon>
        <taxon>CS clade</taxon>
        <taxon>Sphaeropleales</taxon>
        <taxon>Selenastraceae</taxon>
        <taxon>Raphidocelis</taxon>
    </lineage>
</organism>
<feature type="domain" description="Clp ATPase C-terminal" evidence="5">
    <location>
        <begin position="520"/>
        <end position="619"/>
    </location>
</feature>
<dbReference type="AlphaFoldDB" id="A0A2V0PIX6"/>
<feature type="compositionally biased region" description="Gly residues" evidence="3">
    <location>
        <begin position="377"/>
        <end position="396"/>
    </location>
</feature>
<keyword evidence="2 6" id="KW-0067">ATP-binding</keyword>
<accession>A0A2V0PIX6</accession>
<dbReference type="Pfam" id="PF00004">
    <property type="entry name" value="AAA"/>
    <property type="match status" value="1"/>
</dbReference>
<dbReference type="EMBL" id="BDRX01000172">
    <property type="protein sequence ID" value="GBF99764.1"/>
    <property type="molecule type" value="Genomic_DNA"/>
</dbReference>
<evidence type="ECO:0000313" key="6">
    <source>
        <dbReference type="EMBL" id="GBF99764.1"/>
    </source>
</evidence>
<dbReference type="OrthoDB" id="1721884at2759"/>
<proteinExistence type="predicted"/>